<gene>
    <name evidence="1" type="ORF">BXYJ_LOCUS14168</name>
</gene>
<accession>A0A1I7SLL0</accession>
<keyword evidence="4" id="KW-1185">Reference proteome</keyword>
<evidence type="ECO:0000313" key="3">
    <source>
        <dbReference type="Proteomes" id="UP000095284"/>
    </source>
</evidence>
<dbReference type="Proteomes" id="UP000659654">
    <property type="component" value="Unassembled WGS sequence"/>
</dbReference>
<name>A0A1I7SLL0_BURXY</name>
<protein>
    <submittedName>
        <fullName evidence="1">(pine wood nematode) hypothetical protein</fullName>
    </submittedName>
</protein>
<organism evidence="3 5">
    <name type="scientific">Bursaphelenchus xylophilus</name>
    <name type="common">Pinewood nematode worm</name>
    <name type="synonym">Aphelenchoides xylophilus</name>
    <dbReference type="NCBI Taxonomy" id="6326"/>
    <lineage>
        <taxon>Eukaryota</taxon>
        <taxon>Metazoa</taxon>
        <taxon>Ecdysozoa</taxon>
        <taxon>Nematoda</taxon>
        <taxon>Chromadorea</taxon>
        <taxon>Rhabditida</taxon>
        <taxon>Tylenchina</taxon>
        <taxon>Tylenchomorpha</taxon>
        <taxon>Aphelenchoidea</taxon>
        <taxon>Aphelenchoididae</taxon>
        <taxon>Bursaphelenchus</taxon>
    </lineage>
</organism>
<reference evidence="2" key="2">
    <citation type="submission" date="2020-08" db="EMBL/GenBank/DDBJ databases">
        <authorList>
            <person name="Kikuchi T."/>
        </authorList>
    </citation>
    <scope>NUCLEOTIDE SEQUENCE</scope>
    <source>
        <strain evidence="1">Ka4C1</strain>
    </source>
</reference>
<dbReference type="EMBL" id="CAJFDI010000006">
    <property type="protein sequence ID" value="CAD5234077.1"/>
    <property type="molecule type" value="Genomic_DNA"/>
</dbReference>
<evidence type="ECO:0000313" key="5">
    <source>
        <dbReference type="WBParaSite" id="BXY_1394300.1"/>
    </source>
</evidence>
<evidence type="ECO:0000313" key="1">
    <source>
        <dbReference type="EMBL" id="CAD5234077.1"/>
    </source>
</evidence>
<proteinExistence type="predicted"/>
<dbReference type="Proteomes" id="UP000582659">
    <property type="component" value="Unassembled WGS sequence"/>
</dbReference>
<evidence type="ECO:0000313" key="2">
    <source>
        <dbReference type="EMBL" id="CAG9129658.1"/>
    </source>
</evidence>
<evidence type="ECO:0000313" key="4">
    <source>
        <dbReference type="Proteomes" id="UP000659654"/>
    </source>
</evidence>
<dbReference type="EMBL" id="CAJFCV020000006">
    <property type="protein sequence ID" value="CAG9129658.1"/>
    <property type="molecule type" value="Genomic_DNA"/>
</dbReference>
<dbReference type="WBParaSite" id="BXY_1394300.1">
    <property type="protein sequence ID" value="BXY_1394300.1"/>
    <property type="gene ID" value="BXY_1394300"/>
</dbReference>
<dbReference type="AlphaFoldDB" id="A0A1I7SLL0"/>
<dbReference type="Proteomes" id="UP000095284">
    <property type="component" value="Unplaced"/>
</dbReference>
<sequence>MINIKNEYNRKKEDIEREECFGRGYDLENEKHVTLDGIGNVEDKSSGMLPLIEEVDETEDQEEIMGEKKKTKSRCVNVNLAMGHLITEYAKKMINVIDEVMDSQQMSSFPAVRDYASKELKFWGDLMEEKSIYGKDGLFLCRRCIKVMRQGARPGSHCQP</sequence>
<reference evidence="5" key="1">
    <citation type="submission" date="2016-11" db="UniProtKB">
        <authorList>
            <consortium name="WormBaseParasite"/>
        </authorList>
    </citation>
    <scope>IDENTIFICATION</scope>
</reference>